<dbReference type="AlphaFoldDB" id="A0AAV4JSG0"/>
<gene>
    <name evidence="1" type="ORF">ElyMa_005191000</name>
</gene>
<protein>
    <submittedName>
        <fullName evidence="1">Uncharacterized protein</fullName>
    </submittedName>
</protein>
<organism evidence="1 2">
    <name type="scientific">Elysia marginata</name>
    <dbReference type="NCBI Taxonomy" id="1093978"/>
    <lineage>
        <taxon>Eukaryota</taxon>
        <taxon>Metazoa</taxon>
        <taxon>Spiralia</taxon>
        <taxon>Lophotrochozoa</taxon>
        <taxon>Mollusca</taxon>
        <taxon>Gastropoda</taxon>
        <taxon>Heterobranchia</taxon>
        <taxon>Euthyneura</taxon>
        <taxon>Panpulmonata</taxon>
        <taxon>Sacoglossa</taxon>
        <taxon>Placobranchoidea</taxon>
        <taxon>Plakobranchidae</taxon>
        <taxon>Elysia</taxon>
    </lineage>
</organism>
<comment type="caution">
    <text evidence="1">The sequence shown here is derived from an EMBL/GenBank/DDBJ whole genome shotgun (WGS) entry which is preliminary data.</text>
</comment>
<name>A0AAV4JSG0_9GAST</name>
<reference evidence="1 2" key="1">
    <citation type="journal article" date="2021" name="Elife">
        <title>Chloroplast acquisition without the gene transfer in kleptoplastic sea slugs, Plakobranchus ocellatus.</title>
        <authorList>
            <person name="Maeda T."/>
            <person name="Takahashi S."/>
            <person name="Yoshida T."/>
            <person name="Shimamura S."/>
            <person name="Takaki Y."/>
            <person name="Nagai Y."/>
            <person name="Toyoda A."/>
            <person name="Suzuki Y."/>
            <person name="Arimoto A."/>
            <person name="Ishii H."/>
            <person name="Satoh N."/>
            <person name="Nishiyama T."/>
            <person name="Hasebe M."/>
            <person name="Maruyama T."/>
            <person name="Minagawa J."/>
            <person name="Obokata J."/>
            <person name="Shigenobu S."/>
        </authorList>
    </citation>
    <scope>NUCLEOTIDE SEQUENCE [LARGE SCALE GENOMIC DNA]</scope>
</reference>
<proteinExistence type="predicted"/>
<dbReference type="Proteomes" id="UP000762676">
    <property type="component" value="Unassembled WGS sequence"/>
</dbReference>
<evidence type="ECO:0000313" key="1">
    <source>
        <dbReference type="EMBL" id="GFS25713.1"/>
    </source>
</evidence>
<accession>A0AAV4JSG0</accession>
<evidence type="ECO:0000313" key="2">
    <source>
        <dbReference type="Proteomes" id="UP000762676"/>
    </source>
</evidence>
<dbReference type="EMBL" id="BMAT01010373">
    <property type="protein sequence ID" value="GFS25713.1"/>
    <property type="molecule type" value="Genomic_DNA"/>
</dbReference>
<sequence length="122" mass="13856">MEHSYCPRFESHIASNHFRPTREASALSHNLLQSIEFAPSVRQDFSLPIVSTEEQLIPLYATAEEQLVPLHAAADEQLIPLHATADEQLIPQHATADEQLIPQHATRMWMLDLEHNMILLIS</sequence>
<keyword evidence="2" id="KW-1185">Reference proteome</keyword>